<evidence type="ECO:0000256" key="1">
    <source>
        <dbReference type="SAM" id="MobiDB-lite"/>
    </source>
</evidence>
<protein>
    <submittedName>
        <fullName evidence="2">Uncharacterized protein</fullName>
    </submittedName>
</protein>
<feature type="compositionally biased region" description="Basic residues" evidence="1">
    <location>
        <begin position="12"/>
        <end position="21"/>
    </location>
</feature>
<accession>A0AAD3XQ76</accession>
<name>A0AAD3XQ76_NEPGR</name>
<evidence type="ECO:0000313" key="2">
    <source>
        <dbReference type="EMBL" id="GMH13362.1"/>
    </source>
</evidence>
<evidence type="ECO:0000313" key="3">
    <source>
        <dbReference type="Proteomes" id="UP001279734"/>
    </source>
</evidence>
<gene>
    <name evidence="2" type="ORF">Nepgr_015203</name>
</gene>
<organism evidence="2 3">
    <name type="scientific">Nepenthes gracilis</name>
    <name type="common">Slender pitcher plant</name>
    <dbReference type="NCBI Taxonomy" id="150966"/>
    <lineage>
        <taxon>Eukaryota</taxon>
        <taxon>Viridiplantae</taxon>
        <taxon>Streptophyta</taxon>
        <taxon>Embryophyta</taxon>
        <taxon>Tracheophyta</taxon>
        <taxon>Spermatophyta</taxon>
        <taxon>Magnoliopsida</taxon>
        <taxon>eudicotyledons</taxon>
        <taxon>Gunneridae</taxon>
        <taxon>Pentapetalae</taxon>
        <taxon>Caryophyllales</taxon>
        <taxon>Nepenthaceae</taxon>
        <taxon>Nepenthes</taxon>
    </lineage>
</organism>
<comment type="caution">
    <text evidence="2">The sequence shown here is derived from an EMBL/GenBank/DDBJ whole genome shotgun (WGS) entry which is preliminary data.</text>
</comment>
<dbReference type="EMBL" id="BSYO01000012">
    <property type="protein sequence ID" value="GMH13362.1"/>
    <property type="molecule type" value="Genomic_DNA"/>
</dbReference>
<dbReference type="AlphaFoldDB" id="A0AAD3XQ76"/>
<feature type="region of interest" description="Disordered" evidence="1">
    <location>
        <begin position="1"/>
        <end position="36"/>
    </location>
</feature>
<sequence length="101" mass="11695">MSLFKRPCDRKLRSKKTRGRKKESGEKSESEKRRRSFAAEDFEVQGAVAAVVEAAGRDIVGHRAMFFATLFCAEIPTREIIIWVKFDKLTHVVIYERMLEC</sequence>
<keyword evidence="3" id="KW-1185">Reference proteome</keyword>
<reference evidence="2" key="1">
    <citation type="submission" date="2023-05" db="EMBL/GenBank/DDBJ databases">
        <title>Nepenthes gracilis genome sequencing.</title>
        <authorList>
            <person name="Fukushima K."/>
        </authorList>
    </citation>
    <scope>NUCLEOTIDE SEQUENCE</scope>
    <source>
        <strain evidence="2">SING2019-196</strain>
    </source>
</reference>
<feature type="compositionally biased region" description="Basic and acidic residues" evidence="1">
    <location>
        <begin position="1"/>
        <end position="11"/>
    </location>
</feature>
<dbReference type="Proteomes" id="UP001279734">
    <property type="component" value="Unassembled WGS sequence"/>
</dbReference>
<feature type="compositionally biased region" description="Basic and acidic residues" evidence="1">
    <location>
        <begin position="22"/>
        <end position="32"/>
    </location>
</feature>
<proteinExistence type="predicted"/>